<dbReference type="Proteomes" id="UP000250140">
    <property type="component" value="Unassembled WGS sequence"/>
</dbReference>
<proteinExistence type="predicted"/>
<sequence>MPNREKNREKIMENLSDLVTIILTVKWARFEPYLHQPDEGEVGNYSTLPYCWGGEQPVKSTRATARDYTGGIRFSKLPKTLRDAMITTIKLRLRYIWIDCVCIIQDDPEDVLREIAKMPQIFQEAFVTISASSARSIHDGFLHYRESLTETRLQLPYQTPDGSIGSVVLEKPRRYSPEKEPISLRVRPSIDNWRSTLRDYTCRFLTFPGDKLPAISGIAAHYEKIFQSQYFAGLWRFALASELLWSTTRSDISRPAVQRAPSWSWASVDGEKP</sequence>
<keyword evidence="3" id="KW-1185">Reference proteome</keyword>
<dbReference type="OrthoDB" id="5125733at2759"/>
<dbReference type="PANTHER" id="PTHR33112">
    <property type="entry name" value="DOMAIN PROTEIN, PUTATIVE-RELATED"/>
    <property type="match status" value="1"/>
</dbReference>
<name>A0A8E2JQH2_9PEZI</name>
<dbReference type="InterPro" id="IPR010730">
    <property type="entry name" value="HET"/>
</dbReference>
<gene>
    <name evidence="2" type="ORF">AOQ84DRAFT_399631</name>
</gene>
<protein>
    <submittedName>
        <fullName evidence="2">HET-domain-containing protein</fullName>
    </submittedName>
</protein>
<dbReference type="AlphaFoldDB" id="A0A8E2JQH2"/>
<accession>A0A8E2JQH2</accession>
<dbReference type="EMBL" id="KV750317">
    <property type="protein sequence ID" value="OCL05329.1"/>
    <property type="molecule type" value="Genomic_DNA"/>
</dbReference>
<reference evidence="2 3" key="1">
    <citation type="journal article" date="2016" name="Nat. Commun.">
        <title>Ectomycorrhizal ecology is imprinted in the genome of the dominant symbiotic fungus Cenococcum geophilum.</title>
        <authorList>
            <consortium name="DOE Joint Genome Institute"/>
            <person name="Peter M."/>
            <person name="Kohler A."/>
            <person name="Ohm R.A."/>
            <person name="Kuo A."/>
            <person name="Krutzmann J."/>
            <person name="Morin E."/>
            <person name="Arend M."/>
            <person name="Barry K.W."/>
            <person name="Binder M."/>
            <person name="Choi C."/>
            <person name="Clum A."/>
            <person name="Copeland A."/>
            <person name="Grisel N."/>
            <person name="Haridas S."/>
            <person name="Kipfer T."/>
            <person name="LaButti K."/>
            <person name="Lindquist E."/>
            <person name="Lipzen A."/>
            <person name="Maire R."/>
            <person name="Meier B."/>
            <person name="Mihaltcheva S."/>
            <person name="Molinier V."/>
            <person name="Murat C."/>
            <person name="Poggeler S."/>
            <person name="Quandt C.A."/>
            <person name="Sperisen C."/>
            <person name="Tritt A."/>
            <person name="Tisserant E."/>
            <person name="Crous P.W."/>
            <person name="Henrissat B."/>
            <person name="Nehls U."/>
            <person name="Egli S."/>
            <person name="Spatafora J.W."/>
            <person name="Grigoriev I.V."/>
            <person name="Martin F.M."/>
        </authorList>
    </citation>
    <scope>NUCLEOTIDE SEQUENCE [LARGE SCALE GENOMIC DNA]</scope>
    <source>
        <strain evidence="2 3">CBS 207.34</strain>
    </source>
</reference>
<feature type="domain" description="Heterokaryon incompatibility" evidence="1">
    <location>
        <begin position="45"/>
        <end position="155"/>
    </location>
</feature>
<evidence type="ECO:0000259" key="1">
    <source>
        <dbReference type="Pfam" id="PF06985"/>
    </source>
</evidence>
<dbReference type="Pfam" id="PF06985">
    <property type="entry name" value="HET"/>
    <property type="match status" value="1"/>
</dbReference>
<evidence type="ECO:0000313" key="3">
    <source>
        <dbReference type="Proteomes" id="UP000250140"/>
    </source>
</evidence>
<organism evidence="2 3">
    <name type="scientific">Glonium stellatum</name>
    <dbReference type="NCBI Taxonomy" id="574774"/>
    <lineage>
        <taxon>Eukaryota</taxon>
        <taxon>Fungi</taxon>
        <taxon>Dikarya</taxon>
        <taxon>Ascomycota</taxon>
        <taxon>Pezizomycotina</taxon>
        <taxon>Dothideomycetes</taxon>
        <taxon>Pleosporomycetidae</taxon>
        <taxon>Gloniales</taxon>
        <taxon>Gloniaceae</taxon>
        <taxon>Glonium</taxon>
    </lineage>
</organism>
<dbReference type="PANTHER" id="PTHR33112:SF16">
    <property type="entry name" value="HETEROKARYON INCOMPATIBILITY DOMAIN-CONTAINING PROTEIN"/>
    <property type="match status" value="1"/>
</dbReference>
<evidence type="ECO:0000313" key="2">
    <source>
        <dbReference type="EMBL" id="OCL05329.1"/>
    </source>
</evidence>